<dbReference type="InterPro" id="IPR036873">
    <property type="entry name" value="Rhodanese-like_dom_sf"/>
</dbReference>
<accession>A0A0L0G350</accession>
<dbReference type="Pfam" id="PF00581">
    <property type="entry name" value="Rhodanese"/>
    <property type="match status" value="1"/>
</dbReference>
<proteinExistence type="predicted"/>
<feature type="region of interest" description="Disordered" evidence="1">
    <location>
        <begin position="148"/>
        <end position="177"/>
    </location>
</feature>
<feature type="compositionally biased region" description="Polar residues" evidence="1">
    <location>
        <begin position="158"/>
        <end position="169"/>
    </location>
</feature>
<evidence type="ECO:0000313" key="3">
    <source>
        <dbReference type="EMBL" id="KNC83266.1"/>
    </source>
</evidence>
<name>A0A0L0G350_9EUKA</name>
<dbReference type="PANTHER" id="PTHR43268:SF6">
    <property type="entry name" value="THIOSULFATE SULFURTRANSFERASE_RHODANESE-LIKE DOMAIN-CONTAINING PROTEIN 2"/>
    <property type="match status" value="1"/>
</dbReference>
<dbReference type="InterPro" id="IPR022111">
    <property type="entry name" value="Rhodanese_C"/>
</dbReference>
<dbReference type="Pfam" id="PF12368">
    <property type="entry name" value="Rhodanese_C"/>
    <property type="match status" value="1"/>
</dbReference>
<dbReference type="Gene3D" id="3.40.250.10">
    <property type="entry name" value="Rhodanese-like domain"/>
    <property type="match status" value="1"/>
</dbReference>
<evidence type="ECO:0000259" key="2">
    <source>
        <dbReference type="PROSITE" id="PS50206"/>
    </source>
</evidence>
<dbReference type="RefSeq" id="XP_014157168.1">
    <property type="nucleotide sequence ID" value="XM_014301693.1"/>
</dbReference>
<dbReference type="PANTHER" id="PTHR43268">
    <property type="entry name" value="THIOSULFATE SULFURTRANSFERASE/RHODANESE-LIKE DOMAIN-CONTAINING PROTEIN 2"/>
    <property type="match status" value="1"/>
</dbReference>
<gene>
    <name evidence="3" type="ORF">SARC_04482</name>
</gene>
<dbReference type="Proteomes" id="UP000054560">
    <property type="component" value="Unassembled WGS sequence"/>
</dbReference>
<dbReference type="eggNOG" id="ENOG502QSQK">
    <property type="taxonomic scope" value="Eukaryota"/>
</dbReference>
<dbReference type="AlphaFoldDB" id="A0A0L0G350"/>
<organism evidence="3 4">
    <name type="scientific">Sphaeroforma arctica JP610</name>
    <dbReference type="NCBI Taxonomy" id="667725"/>
    <lineage>
        <taxon>Eukaryota</taxon>
        <taxon>Ichthyosporea</taxon>
        <taxon>Ichthyophonida</taxon>
        <taxon>Sphaeroforma</taxon>
    </lineage>
</organism>
<dbReference type="InterPro" id="IPR020936">
    <property type="entry name" value="TrhO"/>
</dbReference>
<dbReference type="SMART" id="SM00450">
    <property type="entry name" value="RHOD"/>
    <property type="match status" value="1"/>
</dbReference>
<evidence type="ECO:0000313" key="4">
    <source>
        <dbReference type="Proteomes" id="UP000054560"/>
    </source>
</evidence>
<dbReference type="PROSITE" id="PS50206">
    <property type="entry name" value="RHODANESE_3"/>
    <property type="match status" value="1"/>
</dbReference>
<evidence type="ECO:0000256" key="1">
    <source>
        <dbReference type="SAM" id="MobiDB-lite"/>
    </source>
</evidence>
<dbReference type="OrthoDB" id="25002at2759"/>
<dbReference type="EMBL" id="KQ241849">
    <property type="protein sequence ID" value="KNC83266.1"/>
    <property type="molecule type" value="Genomic_DNA"/>
</dbReference>
<dbReference type="STRING" id="667725.A0A0L0G350"/>
<reference evidence="3 4" key="1">
    <citation type="submission" date="2011-02" db="EMBL/GenBank/DDBJ databases">
        <title>The Genome Sequence of Sphaeroforma arctica JP610.</title>
        <authorList>
            <consortium name="The Broad Institute Genome Sequencing Platform"/>
            <person name="Russ C."/>
            <person name="Cuomo C."/>
            <person name="Young S.K."/>
            <person name="Zeng Q."/>
            <person name="Gargeya S."/>
            <person name="Alvarado L."/>
            <person name="Berlin A."/>
            <person name="Chapman S.B."/>
            <person name="Chen Z."/>
            <person name="Freedman E."/>
            <person name="Gellesch M."/>
            <person name="Goldberg J."/>
            <person name="Griggs A."/>
            <person name="Gujja S."/>
            <person name="Heilman E."/>
            <person name="Heiman D."/>
            <person name="Howarth C."/>
            <person name="Mehta T."/>
            <person name="Neiman D."/>
            <person name="Pearson M."/>
            <person name="Roberts A."/>
            <person name="Saif S."/>
            <person name="Shea T."/>
            <person name="Shenoy N."/>
            <person name="Sisk P."/>
            <person name="Stolte C."/>
            <person name="Sykes S."/>
            <person name="White J."/>
            <person name="Yandava C."/>
            <person name="Burger G."/>
            <person name="Gray M.W."/>
            <person name="Holland P.W.H."/>
            <person name="King N."/>
            <person name="Lang F.B.F."/>
            <person name="Roger A.J."/>
            <person name="Ruiz-Trillo I."/>
            <person name="Haas B."/>
            <person name="Nusbaum C."/>
            <person name="Birren B."/>
        </authorList>
    </citation>
    <scope>NUCLEOTIDE SEQUENCE [LARGE SCALE GENOMIC DNA]</scope>
    <source>
        <strain evidence="3 4">JP610</strain>
    </source>
</reference>
<feature type="domain" description="Rhodanese" evidence="2">
    <location>
        <begin position="35"/>
        <end position="130"/>
    </location>
</feature>
<dbReference type="GeneID" id="25904986"/>
<keyword evidence="4" id="KW-1185">Reference proteome</keyword>
<dbReference type="InterPro" id="IPR001763">
    <property type="entry name" value="Rhodanese-like_dom"/>
</dbReference>
<protein>
    <recommendedName>
        <fullName evidence="2">Rhodanese domain-containing protein</fullName>
    </recommendedName>
</protein>
<sequence length="250" mass="27798">MDDKIPNESHFDSSTVKAYTAEELSNEGSIGDSTKPDDIVLVDCRNYYESAIGHFETSVRPNIRKFKYWPEYVDKNEDLFRNKTVALYCTGGIRCELGSAYLMKKGIAKEVVQLDGGIHRYMEKYPTGHFKGKLFVFDNRQTVISTAGGDDIEHQDTANRTNVSAASDTGSDRNEDAAGGNILSRCSRCQCLHDEYTVCENEGCSLLILVCEKCRTLAAPSKVVCCDSCAESEHGRCTCVSQRQRVPTEV</sequence>
<dbReference type="SUPFAM" id="SSF52821">
    <property type="entry name" value="Rhodanese/Cell cycle control phosphatase"/>
    <property type="match status" value="1"/>
</dbReference>